<gene>
    <name evidence="6" type="primary">LOC135193426</name>
</gene>
<feature type="compositionally biased region" description="Basic and acidic residues" evidence="3">
    <location>
        <begin position="52"/>
        <end position="63"/>
    </location>
</feature>
<sequence length="596" mass="63240">MDSEMETASEASVEKLRPLETDDSDSGNEGVKTARPAANRRGKNNGNGLTRARAELKEKEEEEREVAFERALRSRAFKKVTTEEKDAVVPSTSVTKNMADPATLGAEELHAEAERNVAAILTVAKKSGNLKGGYIKSLKESAAALQAIVEVLSSRTEAEETRRLQADNSRLRREVENLKEDLKAHRREFADMRATMTASSGPSAATPSTVAMIDELREFITISIGAMLDARLPPPRLSSPPATTVELDAPRPSTPPTASAPKKQKQSKNNRTTPAATVPPAARTPVPSAQTGAGQEESWATVVRKGKKDKKPSPPVASKLTTTPAVTSKKGKISMPRTAAVIISLQPEAEEKGVTYAQVLEKAEQSVDLAQLGIGEGIKIRRAATGARVLELPKSQSQEQAGRLVANVVLPVRMTELRITGLDDSVTKTKLAAAIARVGNCPVDSVRVGAVGTGPAGVGMATVRCPTAAAKTLANSGRFLVGWSSARVRVLEQQPLRCFRCFGLGHTRALCPSKVDRSSLCYRCGGAGHLAPSCSATAHCAVCAEAGRPSGHSMGGRDCNPPHTKGKAVQGTRTAPSECSRQASEEAQRTKKCTDN</sequence>
<evidence type="ECO:0000256" key="1">
    <source>
        <dbReference type="PROSITE-ProRule" id="PRU00047"/>
    </source>
</evidence>
<keyword evidence="1" id="KW-0863">Zinc-finger</keyword>
<keyword evidence="1" id="KW-0862">Zinc</keyword>
<feature type="compositionally biased region" description="Low complexity" evidence="3">
    <location>
        <begin position="271"/>
        <end position="287"/>
    </location>
</feature>
<dbReference type="Gene3D" id="4.10.60.10">
    <property type="entry name" value="Zinc finger, CCHC-type"/>
    <property type="match status" value="1"/>
</dbReference>
<dbReference type="Proteomes" id="UP001652626">
    <property type="component" value="Chromosome 9"/>
</dbReference>
<accession>A0ABM4AKV8</accession>
<feature type="compositionally biased region" description="Basic and acidic residues" evidence="3">
    <location>
        <begin position="583"/>
        <end position="596"/>
    </location>
</feature>
<keyword evidence="2" id="KW-0175">Coiled coil</keyword>
<feature type="domain" description="CCHC-type" evidence="4">
    <location>
        <begin position="521"/>
        <end position="534"/>
    </location>
</feature>
<feature type="compositionally biased region" description="Polar residues" evidence="3">
    <location>
        <begin position="571"/>
        <end position="582"/>
    </location>
</feature>
<evidence type="ECO:0000256" key="3">
    <source>
        <dbReference type="SAM" id="MobiDB-lite"/>
    </source>
</evidence>
<feature type="region of interest" description="Disordered" evidence="3">
    <location>
        <begin position="232"/>
        <end position="331"/>
    </location>
</feature>
<name>A0ABM4AKV8_VANTA</name>
<dbReference type="PROSITE" id="PS50158">
    <property type="entry name" value="ZF_CCHC"/>
    <property type="match status" value="1"/>
</dbReference>
<dbReference type="RefSeq" id="XP_064071913.1">
    <property type="nucleotide sequence ID" value="XM_064215843.1"/>
</dbReference>
<protein>
    <submittedName>
        <fullName evidence="6">Uncharacterized protein LOC135193426</fullName>
    </submittedName>
</protein>
<keyword evidence="5" id="KW-1185">Reference proteome</keyword>
<keyword evidence="1" id="KW-0479">Metal-binding</keyword>
<evidence type="ECO:0000256" key="2">
    <source>
        <dbReference type="SAM" id="Coils"/>
    </source>
</evidence>
<feature type="region of interest" description="Disordered" evidence="3">
    <location>
        <begin position="552"/>
        <end position="596"/>
    </location>
</feature>
<dbReference type="Pfam" id="PF00098">
    <property type="entry name" value="zf-CCHC"/>
    <property type="match status" value="1"/>
</dbReference>
<evidence type="ECO:0000259" key="4">
    <source>
        <dbReference type="PROSITE" id="PS50158"/>
    </source>
</evidence>
<evidence type="ECO:0000313" key="5">
    <source>
        <dbReference type="Proteomes" id="UP001652626"/>
    </source>
</evidence>
<proteinExistence type="predicted"/>
<dbReference type="GeneID" id="135193426"/>
<dbReference type="InterPro" id="IPR036875">
    <property type="entry name" value="Znf_CCHC_sf"/>
</dbReference>
<dbReference type="SUPFAM" id="SSF57756">
    <property type="entry name" value="Retrovirus zinc finger-like domains"/>
    <property type="match status" value="1"/>
</dbReference>
<feature type="coiled-coil region" evidence="2">
    <location>
        <begin position="135"/>
        <end position="195"/>
    </location>
</feature>
<reference evidence="6" key="1">
    <citation type="submission" date="2025-08" db="UniProtKB">
        <authorList>
            <consortium name="RefSeq"/>
        </authorList>
    </citation>
    <scope>IDENTIFICATION</scope>
    <source>
        <tissue evidence="6">Whole body</tissue>
    </source>
</reference>
<evidence type="ECO:0000313" key="6">
    <source>
        <dbReference type="RefSeq" id="XP_064071913.1"/>
    </source>
</evidence>
<feature type="region of interest" description="Disordered" evidence="3">
    <location>
        <begin position="1"/>
        <end position="63"/>
    </location>
</feature>
<dbReference type="SMART" id="SM00343">
    <property type="entry name" value="ZnF_C2HC"/>
    <property type="match status" value="2"/>
</dbReference>
<dbReference type="InterPro" id="IPR001878">
    <property type="entry name" value="Znf_CCHC"/>
</dbReference>
<organism evidence="5 6">
    <name type="scientific">Vanessa tameamea</name>
    <name type="common">Kamehameha butterfly</name>
    <dbReference type="NCBI Taxonomy" id="334116"/>
    <lineage>
        <taxon>Eukaryota</taxon>
        <taxon>Metazoa</taxon>
        <taxon>Ecdysozoa</taxon>
        <taxon>Arthropoda</taxon>
        <taxon>Hexapoda</taxon>
        <taxon>Insecta</taxon>
        <taxon>Pterygota</taxon>
        <taxon>Neoptera</taxon>
        <taxon>Endopterygota</taxon>
        <taxon>Lepidoptera</taxon>
        <taxon>Glossata</taxon>
        <taxon>Ditrysia</taxon>
        <taxon>Papilionoidea</taxon>
        <taxon>Nymphalidae</taxon>
        <taxon>Nymphalinae</taxon>
        <taxon>Vanessa</taxon>
    </lineage>
</organism>